<dbReference type="EMBL" id="QPFP01000002">
    <property type="protein sequence ID" value="TEB38753.1"/>
    <property type="molecule type" value="Genomic_DNA"/>
</dbReference>
<proteinExistence type="predicted"/>
<dbReference type="Proteomes" id="UP000298030">
    <property type="component" value="Unassembled WGS sequence"/>
</dbReference>
<protein>
    <submittedName>
        <fullName evidence="1">Uncharacterized protein</fullName>
    </submittedName>
</protein>
<dbReference type="AlphaFoldDB" id="A0A4Y7TX47"/>
<accession>A0A4Y7TX47</accession>
<name>A0A4Y7TX47_COPMI</name>
<gene>
    <name evidence="1" type="ORF">FA13DRAFT_1724684</name>
</gene>
<evidence type="ECO:0000313" key="2">
    <source>
        <dbReference type="Proteomes" id="UP000298030"/>
    </source>
</evidence>
<evidence type="ECO:0000313" key="1">
    <source>
        <dbReference type="EMBL" id="TEB38753.1"/>
    </source>
</evidence>
<comment type="caution">
    <text evidence="1">The sequence shown here is derived from an EMBL/GenBank/DDBJ whole genome shotgun (WGS) entry which is preliminary data.</text>
</comment>
<sequence>MISTPRSGDSLGDACFGAGHPVGAMIQTEPNQSTGPINDGKRLHRTIGAHSPKRPFIQRSFMVDIDQVLCR</sequence>
<keyword evidence="2" id="KW-1185">Reference proteome</keyword>
<reference evidence="1 2" key="1">
    <citation type="journal article" date="2019" name="Nat. Ecol. Evol.">
        <title>Megaphylogeny resolves global patterns of mushroom evolution.</title>
        <authorList>
            <person name="Varga T."/>
            <person name="Krizsan K."/>
            <person name="Foldi C."/>
            <person name="Dima B."/>
            <person name="Sanchez-Garcia M."/>
            <person name="Sanchez-Ramirez S."/>
            <person name="Szollosi G.J."/>
            <person name="Szarkandi J.G."/>
            <person name="Papp V."/>
            <person name="Albert L."/>
            <person name="Andreopoulos W."/>
            <person name="Angelini C."/>
            <person name="Antonin V."/>
            <person name="Barry K.W."/>
            <person name="Bougher N.L."/>
            <person name="Buchanan P."/>
            <person name="Buyck B."/>
            <person name="Bense V."/>
            <person name="Catcheside P."/>
            <person name="Chovatia M."/>
            <person name="Cooper J."/>
            <person name="Damon W."/>
            <person name="Desjardin D."/>
            <person name="Finy P."/>
            <person name="Geml J."/>
            <person name="Haridas S."/>
            <person name="Hughes K."/>
            <person name="Justo A."/>
            <person name="Karasinski D."/>
            <person name="Kautmanova I."/>
            <person name="Kiss B."/>
            <person name="Kocsube S."/>
            <person name="Kotiranta H."/>
            <person name="LaButti K.M."/>
            <person name="Lechner B.E."/>
            <person name="Liimatainen K."/>
            <person name="Lipzen A."/>
            <person name="Lukacs Z."/>
            <person name="Mihaltcheva S."/>
            <person name="Morgado L.N."/>
            <person name="Niskanen T."/>
            <person name="Noordeloos M.E."/>
            <person name="Ohm R.A."/>
            <person name="Ortiz-Santana B."/>
            <person name="Ovrebo C."/>
            <person name="Racz N."/>
            <person name="Riley R."/>
            <person name="Savchenko A."/>
            <person name="Shiryaev A."/>
            <person name="Soop K."/>
            <person name="Spirin V."/>
            <person name="Szebenyi C."/>
            <person name="Tomsovsky M."/>
            <person name="Tulloss R.E."/>
            <person name="Uehling J."/>
            <person name="Grigoriev I.V."/>
            <person name="Vagvolgyi C."/>
            <person name="Papp T."/>
            <person name="Martin F.M."/>
            <person name="Miettinen O."/>
            <person name="Hibbett D.S."/>
            <person name="Nagy L.G."/>
        </authorList>
    </citation>
    <scope>NUCLEOTIDE SEQUENCE [LARGE SCALE GENOMIC DNA]</scope>
    <source>
        <strain evidence="1 2">FP101781</strain>
    </source>
</reference>
<organism evidence="1 2">
    <name type="scientific">Coprinellus micaceus</name>
    <name type="common">Glistening ink-cap mushroom</name>
    <name type="synonym">Coprinus micaceus</name>
    <dbReference type="NCBI Taxonomy" id="71717"/>
    <lineage>
        <taxon>Eukaryota</taxon>
        <taxon>Fungi</taxon>
        <taxon>Dikarya</taxon>
        <taxon>Basidiomycota</taxon>
        <taxon>Agaricomycotina</taxon>
        <taxon>Agaricomycetes</taxon>
        <taxon>Agaricomycetidae</taxon>
        <taxon>Agaricales</taxon>
        <taxon>Agaricineae</taxon>
        <taxon>Psathyrellaceae</taxon>
        <taxon>Coprinellus</taxon>
    </lineage>
</organism>